<dbReference type="Gene3D" id="4.10.1080.10">
    <property type="entry name" value="TSP type-3 repeat"/>
    <property type="match status" value="1"/>
</dbReference>
<dbReference type="InterPro" id="IPR028974">
    <property type="entry name" value="TSP_type-3_rpt"/>
</dbReference>
<protein>
    <submittedName>
        <fullName evidence="3">Internalin, putative</fullName>
    </submittedName>
</protein>
<feature type="compositionally biased region" description="Acidic residues" evidence="1">
    <location>
        <begin position="318"/>
        <end position="336"/>
    </location>
</feature>
<evidence type="ECO:0000256" key="1">
    <source>
        <dbReference type="SAM" id="MobiDB-lite"/>
    </source>
</evidence>
<feature type="region of interest" description="Disordered" evidence="1">
    <location>
        <begin position="66"/>
        <end position="336"/>
    </location>
</feature>
<proteinExistence type="predicted"/>
<dbReference type="PROSITE" id="PS51257">
    <property type="entry name" value="PROKAR_LIPOPROTEIN"/>
    <property type="match status" value="1"/>
</dbReference>
<accession>A0A6S6U702</accession>
<feature type="compositionally biased region" description="Acidic residues" evidence="1">
    <location>
        <begin position="248"/>
        <end position="262"/>
    </location>
</feature>
<dbReference type="PANTHER" id="PTHR10199">
    <property type="entry name" value="THROMBOSPONDIN"/>
    <property type="match status" value="1"/>
</dbReference>
<feature type="compositionally biased region" description="Low complexity" evidence="1">
    <location>
        <begin position="142"/>
        <end position="152"/>
    </location>
</feature>
<organism evidence="3">
    <name type="scientific">uncultured Sulfurovum sp</name>
    <dbReference type="NCBI Taxonomy" id="269237"/>
    <lineage>
        <taxon>Bacteria</taxon>
        <taxon>Pseudomonadati</taxon>
        <taxon>Campylobacterota</taxon>
        <taxon>Epsilonproteobacteria</taxon>
        <taxon>Campylobacterales</taxon>
        <taxon>Sulfurovaceae</taxon>
        <taxon>Sulfurovum</taxon>
        <taxon>environmental samples</taxon>
    </lineage>
</organism>
<evidence type="ECO:0000256" key="2">
    <source>
        <dbReference type="SAM" id="SignalP"/>
    </source>
</evidence>
<feature type="region of interest" description="Disordered" evidence="1">
    <location>
        <begin position="389"/>
        <end position="411"/>
    </location>
</feature>
<keyword evidence="2" id="KW-0732">Signal</keyword>
<feature type="compositionally biased region" description="Low complexity" evidence="1">
    <location>
        <begin position="83"/>
        <end position="106"/>
    </location>
</feature>
<feature type="chain" id="PRO_5027576035" evidence="2">
    <location>
        <begin position="30"/>
        <end position="719"/>
    </location>
</feature>
<gene>
    <name evidence="3" type="ORF">HELGO_WM9316</name>
</gene>
<feature type="compositionally biased region" description="Basic and acidic residues" evidence="1">
    <location>
        <begin position="116"/>
        <end position="129"/>
    </location>
</feature>
<sequence length="719" mass="76179">MHRMTKNLWNIFSLTIISFFLLSCGSDRAGSGFTPNVAGVLENIVDSDGDGIPDLVDADVDGDGIVDNGIDTDGDGIKDVADADVNGDGIVDNGTDTDGDGINNAYDSDDDNDGLSDDKDPNDFNHDTDGDGIPDGADADVDGNGVLDNGVDSDNDGIRDISDVDMNGDGIDDNGVDSDGDGINDASDTIDNRLDNDNDGLPDAIDPNDNNRDSDGDNIPDGSDADVNGDGVLDNGIDTDRDGVNDLNDIDDDNDGILDDVDVNSTNPDSDGDGIPDGADADMDGDGNLDNGQDTDGDGINDRSDVDVNGDGIPDNGSDADGDGINDANDLDDDNDGLSDLAEIHLGTNPLLADTDADGINDFNEGIGDADADGIIDALESTIVDTDADGVFDDKDADNTNPNNDSDGDGQVNIKEIECEEGDPLDPSKRCLWIFEESGSMKMLDDGFVYIPGGFDVDEDGVNETGFWISRYQARETKAEISSVEVINLVGNYNTFIHQNFNLANTSENLEGYTGENLVDTLKAKVLTFGNAYAQLNPRSSSMAVYLAVVSLNKFESAKALSLPTEKQYSQITKLLNANVAKGGDATTLKNNLLGIDKNIPINSYSDKIYEFGLGQKEYLKELLWLVDTGKTVKFSLDHISTWSEVDMDRIRYNNTSPDYGANSTLNVGMGVGIFKDNYAVMVRGGSFLDLLQGTTGSDSDLPNSTNGIGFRGATSYLP</sequence>
<dbReference type="GO" id="GO:0005509">
    <property type="term" value="F:calcium ion binding"/>
    <property type="evidence" value="ECO:0007669"/>
    <property type="project" value="InterPro"/>
</dbReference>
<reference evidence="3" key="1">
    <citation type="submission" date="2020-01" db="EMBL/GenBank/DDBJ databases">
        <authorList>
            <person name="Meier V. D."/>
            <person name="Meier V D."/>
        </authorList>
    </citation>
    <scope>NUCLEOTIDE SEQUENCE</scope>
    <source>
        <strain evidence="3">HLG_WM_MAG_05</strain>
    </source>
</reference>
<dbReference type="SUPFAM" id="SSF103647">
    <property type="entry name" value="TSP type-3 repeat"/>
    <property type="match status" value="3"/>
</dbReference>
<feature type="compositionally biased region" description="Acidic residues" evidence="1">
    <location>
        <begin position="170"/>
        <end position="182"/>
    </location>
</feature>
<evidence type="ECO:0000313" key="3">
    <source>
        <dbReference type="EMBL" id="CAA6827434.1"/>
    </source>
</evidence>
<dbReference type="EMBL" id="CACVAU010000091">
    <property type="protein sequence ID" value="CAA6827434.1"/>
    <property type="molecule type" value="Genomic_DNA"/>
</dbReference>
<name>A0A6S6U702_9BACT</name>
<dbReference type="AlphaFoldDB" id="A0A6S6U702"/>
<feature type="compositionally biased region" description="Acidic residues" evidence="1">
    <location>
        <begin position="270"/>
        <end position="299"/>
    </location>
</feature>
<dbReference type="PANTHER" id="PTHR10199:SF119">
    <property type="entry name" value="RE20510P"/>
    <property type="match status" value="1"/>
</dbReference>
<feature type="signal peptide" evidence="2">
    <location>
        <begin position="1"/>
        <end position="29"/>
    </location>
</feature>